<comment type="caution">
    <text evidence="2">The sequence shown here is derived from an EMBL/GenBank/DDBJ whole genome shotgun (WGS) entry which is preliminary data.</text>
</comment>
<name>A0A8T1U8W3_9STRA</name>
<reference evidence="2" key="1">
    <citation type="submission" date="2021-01" db="EMBL/GenBank/DDBJ databases">
        <title>Phytophthora aleatoria, a newly-described species from Pinus radiata is distinct from Phytophthora cactorum isolates based on comparative genomics.</title>
        <authorList>
            <person name="Mcdougal R."/>
            <person name="Panda P."/>
            <person name="Williams N."/>
            <person name="Studholme D.J."/>
        </authorList>
    </citation>
    <scope>NUCLEOTIDE SEQUENCE</scope>
    <source>
        <strain evidence="2">NZFS 3830</strain>
    </source>
</reference>
<sequence>MGPSVGLTRGCIQLVLTFIYRPKAIDLIEGVDDEGSFSVVVFSPDQQPKSMSSSTEFVAEHLLR</sequence>
<evidence type="ECO:0000256" key="1">
    <source>
        <dbReference type="SAM" id="MobiDB-lite"/>
    </source>
</evidence>
<protein>
    <submittedName>
        <fullName evidence="2">Uncharacterized protein</fullName>
    </submittedName>
</protein>
<dbReference type="AlphaFoldDB" id="A0A8T1U8W3"/>
<feature type="region of interest" description="Disordered" evidence="1">
    <location>
        <begin position="45"/>
        <end position="64"/>
    </location>
</feature>
<accession>A0A8T1U8W3</accession>
<evidence type="ECO:0000313" key="3">
    <source>
        <dbReference type="Proteomes" id="UP000688947"/>
    </source>
</evidence>
<feature type="compositionally biased region" description="Polar residues" evidence="1">
    <location>
        <begin position="45"/>
        <end position="56"/>
    </location>
</feature>
<organism evidence="2 3">
    <name type="scientific">Phytophthora cactorum</name>
    <dbReference type="NCBI Taxonomy" id="29920"/>
    <lineage>
        <taxon>Eukaryota</taxon>
        <taxon>Sar</taxon>
        <taxon>Stramenopiles</taxon>
        <taxon>Oomycota</taxon>
        <taxon>Peronosporomycetes</taxon>
        <taxon>Peronosporales</taxon>
        <taxon>Peronosporaceae</taxon>
        <taxon>Phytophthora</taxon>
    </lineage>
</organism>
<proteinExistence type="predicted"/>
<dbReference type="OrthoDB" id="409725at2759"/>
<evidence type="ECO:0000313" key="2">
    <source>
        <dbReference type="EMBL" id="KAG6956039.1"/>
    </source>
</evidence>
<dbReference type="EMBL" id="JAENGZ010000631">
    <property type="protein sequence ID" value="KAG6956039.1"/>
    <property type="molecule type" value="Genomic_DNA"/>
</dbReference>
<gene>
    <name evidence="2" type="ORF">JG687_00010833</name>
</gene>
<dbReference type="Proteomes" id="UP000688947">
    <property type="component" value="Unassembled WGS sequence"/>
</dbReference>